<dbReference type="InterPro" id="IPR021848">
    <property type="entry name" value="HODM_asu-like"/>
</dbReference>
<proteinExistence type="predicted"/>
<accession>A0ABP9XD17</accession>
<dbReference type="EMBL" id="BAABRV010000002">
    <property type="protein sequence ID" value="GAA5532406.1"/>
    <property type="molecule type" value="Genomic_DNA"/>
</dbReference>
<dbReference type="Pfam" id="PF11927">
    <property type="entry name" value="HODM_asu-like"/>
    <property type="match status" value="1"/>
</dbReference>
<dbReference type="Proteomes" id="UP001404956">
    <property type="component" value="Unassembled WGS sequence"/>
</dbReference>
<evidence type="ECO:0008006" key="3">
    <source>
        <dbReference type="Google" id="ProtNLM"/>
    </source>
</evidence>
<evidence type="ECO:0000313" key="2">
    <source>
        <dbReference type="Proteomes" id="UP001404956"/>
    </source>
</evidence>
<keyword evidence="2" id="KW-1185">Reference proteome</keyword>
<organism evidence="1 2">
    <name type="scientific">Deinococcus aluminii</name>
    <dbReference type="NCBI Taxonomy" id="1656885"/>
    <lineage>
        <taxon>Bacteria</taxon>
        <taxon>Thermotogati</taxon>
        <taxon>Deinococcota</taxon>
        <taxon>Deinococci</taxon>
        <taxon>Deinococcales</taxon>
        <taxon>Deinococcaceae</taxon>
        <taxon>Deinococcus</taxon>
    </lineage>
</organism>
<comment type="caution">
    <text evidence="1">The sequence shown here is derived from an EMBL/GenBank/DDBJ whole genome shotgun (WGS) entry which is preliminary data.</text>
</comment>
<sequence>MFAQSPVLYRPFLSGQYAVSAGLYRLGVQPVPWVGEGVVEAHTFALDCEYPRFVASKVAAHRRALHEYAGEAGLTPDLREEALTFIARTLAAESDGVMTWDGRTFRNAALGWAADLDPRRGSVEALDRFAAPLADLVMEVTPVNALDFLGLNAPEDLALIARDPRTGQDWLAAAHVLSPQHWDPRDKLGRDFVTVHTPVAGSGPMNATAPRLVDAVITRGPFVRFAWGVAMSDRLDHHPAAPPDADRAGSTHFDPDGAFLRVERQTLTGFPAAHGALFTIRPSTSPLREAVANPAHAAALAAALWTMTPEQVTYKGLDGLLPDLLAWLDTQAERESQGQGCGCAVDFGT</sequence>
<gene>
    <name evidence="1" type="ORF">Dalu01_00795</name>
</gene>
<reference evidence="1 2" key="1">
    <citation type="submission" date="2024-02" db="EMBL/GenBank/DDBJ databases">
        <title>Deinococcus aluminii NBRC 112889.</title>
        <authorList>
            <person name="Ichikawa N."/>
            <person name="Katano-Makiyama Y."/>
            <person name="Hidaka K."/>
        </authorList>
    </citation>
    <scope>NUCLEOTIDE SEQUENCE [LARGE SCALE GENOMIC DNA]</scope>
    <source>
        <strain evidence="1 2">NBRC 112889</strain>
    </source>
</reference>
<protein>
    <recommendedName>
        <fullName evidence="3">DUF3445 domain-containing protein</fullName>
    </recommendedName>
</protein>
<evidence type="ECO:0000313" key="1">
    <source>
        <dbReference type="EMBL" id="GAA5532406.1"/>
    </source>
</evidence>
<dbReference type="RefSeq" id="WP_345451500.1">
    <property type="nucleotide sequence ID" value="NZ_BAABRV010000002.1"/>
</dbReference>
<name>A0ABP9XD17_9DEIO</name>